<gene>
    <name evidence="2" type="ORF">IPT68_04705</name>
</gene>
<sequence length="194" mass="21438">MAFRGPKVWLWRWRRNPLRRRSDRVEAWVLLGAWALAALVGVLAGATVSRTVEGQLARERVEWRTVEARLTEPVPGPSPARSGAPSTERVWAEVRWPAPDGSDRSGQARVRPGSPAGTPVTVWTDRQGRLVTEPTSPSEARVRADLTGTLAGVGAAAVPLAGARLLRGRLERGRLDQWEADWARFDALWRRQTG</sequence>
<dbReference type="PANTHER" id="PTHR42305">
    <property type="entry name" value="MEMBRANE PROTEIN RV1733C-RELATED"/>
    <property type="match status" value="1"/>
</dbReference>
<accession>A0A7M2T986</accession>
<feature type="region of interest" description="Disordered" evidence="1">
    <location>
        <begin position="95"/>
        <end position="120"/>
    </location>
</feature>
<keyword evidence="3" id="KW-1185">Reference proteome</keyword>
<dbReference type="PANTHER" id="PTHR42305:SF1">
    <property type="entry name" value="MEMBRANE PROTEIN RV1733C-RELATED"/>
    <property type="match status" value="1"/>
</dbReference>
<evidence type="ECO:0000313" key="2">
    <source>
        <dbReference type="EMBL" id="QOV45267.1"/>
    </source>
</evidence>
<evidence type="ECO:0000313" key="3">
    <source>
        <dbReference type="Proteomes" id="UP000594008"/>
    </source>
</evidence>
<name>A0A7M2T986_STRCW</name>
<organism evidence="2 3">
    <name type="scientific">Streptomyces chromofuscus</name>
    <dbReference type="NCBI Taxonomy" id="42881"/>
    <lineage>
        <taxon>Bacteria</taxon>
        <taxon>Bacillati</taxon>
        <taxon>Actinomycetota</taxon>
        <taxon>Actinomycetes</taxon>
        <taxon>Kitasatosporales</taxon>
        <taxon>Streptomycetaceae</taxon>
        <taxon>Streptomyces</taxon>
    </lineage>
</organism>
<proteinExistence type="predicted"/>
<dbReference type="EMBL" id="CP063374">
    <property type="protein sequence ID" value="QOV45267.1"/>
    <property type="molecule type" value="Genomic_DNA"/>
</dbReference>
<dbReference type="KEGG" id="schf:IPT68_04705"/>
<protein>
    <submittedName>
        <fullName evidence="2">Uncharacterized protein</fullName>
    </submittedName>
</protein>
<dbReference type="InterPro" id="IPR039708">
    <property type="entry name" value="MT1774/Rv1733c-like"/>
</dbReference>
<reference evidence="2 3" key="1">
    <citation type="submission" date="2020-10" db="EMBL/GenBank/DDBJ databases">
        <title>Streptomyces chromofuscus complate genome analysis.</title>
        <authorList>
            <person name="Anwar N."/>
        </authorList>
    </citation>
    <scope>NUCLEOTIDE SEQUENCE [LARGE SCALE GENOMIC DNA]</scope>
    <source>
        <strain evidence="2 3">DSM 40273</strain>
    </source>
</reference>
<evidence type="ECO:0000256" key="1">
    <source>
        <dbReference type="SAM" id="MobiDB-lite"/>
    </source>
</evidence>
<dbReference type="AlphaFoldDB" id="A0A7M2T986"/>
<dbReference type="RefSeq" id="WP_189697314.1">
    <property type="nucleotide sequence ID" value="NZ_BMTA01000004.1"/>
</dbReference>
<dbReference type="Proteomes" id="UP000594008">
    <property type="component" value="Chromosome"/>
</dbReference>